<evidence type="ECO:0000313" key="3">
    <source>
        <dbReference type="Proteomes" id="UP000008311"/>
    </source>
</evidence>
<keyword evidence="3" id="KW-1185">Reference proteome</keyword>
<feature type="region of interest" description="Disordered" evidence="1">
    <location>
        <begin position="37"/>
        <end position="58"/>
    </location>
</feature>
<dbReference type="EMBL" id="EQ973821">
    <property type="protein sequence ID" value="EEF44571.1"/>
    <property type="molecule type" value="Genomic_DNA"/>
</dbReference>
<accession>B9RVJ5</accession>
<name>B9RVJ5_RICCO</name>
<feature type="compositionally biased region" description="Polar residues" evidence="1">
    <location>
        <begin position="39"/>
        <end position="49"/>
    </location>
</feature>
<evidence type="ECO:0000313" key="2">
    <source>
        <dbReference type="EMBL" id="EEF44571.1"/>
    </source>
</evidence>
<sequence length="104" mass="12130">MFYRRRRPKISQAQPIETIERDRSRRCYNGIIGGDENFFDSSDQGSVESCNEDEDDELPHRVESKKLAYDPSYEISLWEIGIVFESANQFRETIAKYAVVRGCN</sequence>
<dbReference type="InParanoid" id="B9RVJ5"/>
<dbReference type="Proteomes" id="UP000008311">
    <property type="component" value="Unassembled WGS sequence"/>
</dbReference>
<proteinExistence type="predicted"/>
<reference evidence="3" key="1">
    <citation type="journal article" date="2010" name="Nat. Biotechnol.">
        <title>Draft genome sequence of the oilseed species Ricinus communis.</title>
        <authorList>
            <person name="Chan A.P."/>
            <person name="Crabtree J."/>
            <person name="Zhao Q."/>
            <person name="Lorenzi H."/>
            <person name="Orvis J."/>
            <person name="Puiu D."/>
            <person name="Melake-Berhan A."/>
            <person name="Jones K.M."/>
            <person name="Redman J."/>
            <person name="Chen G."/>
            <person name="Cahoon E.B."/>
            <person name="Gedil M."/>
            <person name="Stanke M."/>
            <person name="Haas B.J."/>
            <person name="Wortman J.R."/>
            <person name="Fraser-Liggett C.M."/>
            <person name="Ravel J."/>
            <person name="Rabinowicz P.D."/>
        </authorList>
    </citation>
    <scope>NUCLEOTIDE SEQUENCE [LARGE SCALE GENOMIC DNA]</scope>
    <source>
        <strain evidence="3">cv. Hale</strain>
    </source>
</reference>
<organism evidence="2 3">
    <name type="scientific">Ricinus communis</name>
    <name type="common">Castor bean</name>
    <dbReference type="NCBI Taxonomy" id="3988"/>
    <lineage>
        <taxon>Eukaryota</taxon>
        <taxon>Viridiplantae</taxon>
        <taxon>Streptophyta</taxon>
        <taxon>Embryophyta</taxon>
        <taxon>Tracheophyta</taxon>
        <taxon>Spermatophyta</taxon>
        <taxon>Magnoliopsida</taxon>
        <taxon>eudicotyledons</taxon>
        <taxon>Gunneridae</taxon>
        <taxon>Pentapetalae</taxon>
        <taxon>rosids</taxon>
        <taxon>fabids</taxon>
        <taxon>Malpighiales</taxon>
        <taxon>Euphorbiaceae</taxon>
        <taxon>Acalyphoideae</taxon>
        <taxon>Acalypheae</taxon>
        <taxon>Ricinus</taxon>
    </lineage>
</organism>
<dbReference type="AlphaFoldDB" id="B9RVJ5"/>
<gene>
    <name evidence="2" type="ORF">RCOM_0963520</name>
</gene>
<evidence type="ECO:0000256" key="1">
    <source>
        <dbReference type="SAM" id="MobiDB-lite"/>
    </source>
</evidence>
<protein>
    <submittedName>
        <fullName evidence="2">Uncharacterized protein</fullName>
    </submittedName>
</protein>